<name>A0A8T9CD97_9HELO</name>
<dbReference type="Pfam" id="PF07690">
    <property type="entry name" value="MFS_1"/>
    <property type="match status" value="1"/>
</dbReference>
<feature type="transmembrane region" description="Helical" evidence="7">
    <location>
        <begin position="35"/>
        <end position="60"/>
    </location>
</feature>
<feature type="transmembrane region" description="Helical" evidence="7">
    <location>
        <begin position="72"/>
        <end position="92"/>
    </location>
</feature>
<dbReference type="PANTHER" id="PTHR23501">
    <property type="entry name" value="MAJOR FACILITATOR SUPERFAMILY"/>
    <property type="match status" value="1"/>
</dbReference>
<dbReference type="OrthoDB" id="10021397at2759"/>
<evidence type="ECO:0000259" key="8">
    <source>
        <dbReference type="PROSITE" id="PS50850"/>
    </source>
</evidence>
<feature type="transmembrane region" description="Helical" evidence="7">
    <location>
        <begin position="167"/>
        <end position="185"/>
    </location>
</feature>
<feature type="transmembrane region" description="Helical" evidence="7">
    <location>
        <begin position="261"/>
        <end position="281"/>
    </location>
</feature>
<feature type="transmembrane region" description="Helical" evidence="7">
    <location>
        <begin position="191"/>
        <end position="211"/>
    </location>
</feature>
<evidence type="ECO:0000256" key="5">
    <source>
        <dbReference type="ARBA" id="ARBA00023136"/>
    </source>
</evidence>
<feature type="transmembrane region" description="Helical" evidence="7">
    <location>
        <begin position="104"/>
        <end position="130"/>
    </location>
</feature>
<reference evidence="9 10" key="1">
    <citation type="submission" date="2018-05" db="EMBL/GenBank/DDBJ databases">
        <title>Genome sequencing and assembly of the regulated plant pathogen Lachnellula willkommii and related sister species for the development of diagnostic species identification markers.</title>
        <authorList>
            <person name="Giroux E."/>
            <person name="Bilodeau G."/>
        </authorList>
    </citation>
    <scope>NUCLEOTIDE SEQUENCE [LARGE SCALE GENOMIC DNA]</scope>
    <source>
        <strain evidence="9 10">CBS 268.59</strain>
    </source>
</reference>
<keyword evidence="3 7" id="KW-0812">Transmembrane</keyword>
<gene>
    <name evidence="9" type="primary">FUS6_3</name>
    <name evidence="9" type="ORF">LSUE1_G005682</name>
</gene>
<protein>
    <submittedName>
        <fullName evidence="9">Efflux pump FUS6</fullName>
    </submittedName>
</protein>
<dbReference type="InterPro" id="IPR011701">
    <property type="entry name" value="MFS"/>
</dbReference>
<keyword evidence="6" id="KW-0325">Glycoprotein</keyword>
<dbReference type="PANTHER" id="PTHR23501:SF187">
    <property type="entry name" value="MAJOR FACILITATOR SUPERFAMILY (MFS) PROFILE DOMAIN-CONTAINING PROTEIN"/>
    <property type="match status" value="1"/>
</dbReference>
<evidence type="ECO:0000256" key="3">
    <source>
        <dbReference type="ARBA" id="ARBA00022692"/>
    </source>
</evidence>
<proteinExistence type="predicted"/>
<feature type="transmembrane region" description="Helical" evidence="7">
    <location>
        <begin position="424"/>
        <end position="450"/>
    </location>
</feature>
<evidence type="ECO:0000256" key="7">
    <source>
        <dbReference type="SAM" id="Phobius"/>
    </source>
</evidence>
<evidence type="ECO:0000256" key="6">
    <source>
        <dbReference type="ARBA" id="ARBA00023180"/>
    </source>
</evidence>
<dbReference type="Gene3D" id="1.20.1250.20">
    <property type="entry name" value="MFS general substrate transporter like domains"/>
    <property type="match status" value="2"/>
</dbReference>
<comment type="caution">
    <text evidence="9">The sequence shown here is derived from an EMBL/GenBank/DDBJ whole genome shotgun (WGS) entry which is preliminary data.</text>
</comment>
<feature type="transmembrane region" description="Helical" evidence="7">
    <location>
        <begin position="232"/>
        <end position="249"/>
    </location>
</feature>
<dbReference type="PROSITE" id="PS50850">
    <property type="entry name" value="MFS"/>
    <property type="match status" value="1"/>
</dbReference>
<dbReference type="Proteomes" id="UP000469558">
    <property type="component" value="Unassembled WGS sequence"/>
</dbReference>
<feature type="transmembrane region" description="Helical" evidence="7">
    <location>
        <begin position="508"/>
        <end position="526"/>
    </location>
</feature>
<dbReference type="EMBL" id="QGMK01000437">
    <property type="protein sequence ID" value="TVY81694.1"/>
    <property type="molecule type" value="Genomic_DNA"/>
</dbReference>
<feature type="transmembrane region" description="Helical" evidence="7">
    <location>
        <begin position="336"/>
        <end position="358"/>
    </location>
</feature>
<dbReference type="AlphaFoldDB" id="A0A8T9CD97"/>
<dbReference type="GO" id="GO:0005886">
    <property type="term" value="C:plasma membrane"/>
    <property type="evidence" value="ECO:0007669"/>
    <property type="project" value="TreeGrafter"/>
</dbReference>
<keyword evidence="10" id="KW-1185">Reference proteome</keyword>
<evidence type="ECO:0000313" key="9">
    <source>
        <dbReference type="EMBL" id="TVY81694.1"/>
    </source>
</evidence>
<feature type="transmembrane region" description="Helical" evidence="7">
    <location>
        <begin position="136"/>
        <end position="155"/>
    </location>
</feature>
<dbReference type="InterPro" id="IPR036259">
    <property type="entry name" value="MFS_trans_sf"/>
</dbReference>
<dbReference type="GO" id="GO:0022857">
    <property type="term" value="F:transmembrane transporter activity"/>
    <property type="evidence" value="ECO:0007669"/>
    <property type="project" value="InterPro"/>
</dbReference>
<evidence type="ECO:0000256" key="1">
    <source>
        <dbReference type="ARBA" id="ARBA00004141"/>
    </source>
</evidence>
<dbReference type="CDD" id="cd17502">
    <property type="entry name" value="MFS_Azr1_MDR_like"/>
    <property type="match status" value="1"/>
</dbReference>
<feature type="transmembrane region" description="Helical" evidence="7">
    <location>
        <begin position="365"/>
        <end position="384"/>
    </location>
</feature>
<keyword evidence="2" id="KW-0813">Transport</keyword>
<dbReference type="PRINTS" id="PR01036">
    <property type="entry name" value="TCRTETB"/>
</dbReference>
<feature type="transmembrane region" description="Helical" evidence="7">
    <location>
        <begin position="301"/>
        <end position="324"/>
    </location>
</feature>
<accession>A0A8T9CD97</accession>
<dbReference type="SUPFAM" id="SSF103473">
    <property type="entry name" value="MFS general substrate transporter"/>
    <property type="match status" value="1"/>
</dbReference>
<evidence type="ECO:0000256" key="4">
    <source>
        <dbReference type="ARBA" id="ARBA00022989"/>
    </source>
</evidence>
<organism evidence="9 10">
    <name type="scientific">Lachnellula suecica</name>
    <dbReference type="NCBI Taxonomy" id="602035"/>
    <lineage>
        <taxon>Eukaryota</taxon>
        <taxon>Fungi</taxon>
        <taxon>Dikarya</taxon>
        <taxon>Ascomycota</taxon>
        <taxon>Pezizomycotina</taxon>
        <taxon>Leotiomycetes</taxon>
        <taxon>Helotiales</taxon>
        <taxon>Lachnaceae</taxon>
        <taxon>Lachnellula</taxon>
    </lineage>
</organism>
<sequence>MSMVVQTPNSAVAEESQNTGIGTEVQQKQSRGWRFWLVFPGLCFAMLLAALDTSVVATALPTIIEQLNSGSLYIWMINGYFVGIAAVQPMYGQAADIFGRRWPMILSVSLFSLGSGLCGGANSTVMLIVARIIQGFGAGGIFSLVSIIVADLVPLRERQKFMSIIQSFFALGSFIGPVIGGVIVTHTSWRWVFYINLPIGGVSLVMLFVFLKMKHRRIGTVTERLRRVDFPGHAILIASVVSILIPLTWGGTTYDWSSYHVLVPLLLGFAGLFLFGGYEVLLAKELASIPSRLFGNPVSIIGYLMTFFHGICMAWLSFFLPLYFQVLLEVSPEMSGVYLLATVISLMPAGIAGGWFIAMTGRYKPALLLGWCLFALGAGLLTLLDSKSSPARWIIFQIISGLGGGIILTTTIPAIQASLPEKDVALATATWSFIRSLGTIWGGAIPAAIFNSRFDSLLNRIDNPAVRTLLSSGGAYEHATANFIQGFNGDLELKGQVIQVYTESSRRVWQILIAFTLVAVPLALAIKEIELRKTLETEFGLEQPKSADAGTEAVGVVFSGAREKEYGCNTVSSSSSK</sequence>
<dbReference type="InterPro" id="IPR020846">
    <property type="entry name" value="MFS_dom"/>
</dbReference>
<comment type="subcellular location">
    <subcellularLocation>
        <location evidence="1">Membrane</location>
        <topology evidence="1">Multi-pass membrane protein</topology>
    </subcellularLocation>
</comment>
<evidence type="ECO:0000256" key="2">
    <source>
        <dbReference type="ARBA" id="ARBA00022448"/>
    </source>
</evidence>
<feature type="domain" description="Major facilitator superfamily (MFS) profile" evidence="8">
    <location>
        <begin position="38"/>
        <end position="531"/>
    </location>
</feature>
<evidence type="ECO:0000313" key="10">
    <source>
        <dbReference type="Proteomes" id="UP000469558"/>
    </source>
</evidence>
<keyword evidence="5 7" id="KW-0472">Membrane</keyword>
<keyword evidence="4 7" id="KW-1133">Transmembrane helix</keyword>
<feature type="transmembrane region" description="Helical" evidence="7">
    <location>
        <begin position="390"/>
        <end position="412"/>
    </location>
</feature>